<dbReference type="Proteomes" id="UP001054846">
    <property type="component" value="Chromosome"/>
</dbReference>
<reference evidence="1 2" key="1">
    <citation type="journal article" date="2021" name="Genome Biol. Evol.">
        <title>Complete Genome Sequencing of a Novel Gloeobacter Species from a Waterfall Cave in Mexico.</title>
        <authorList>
            <person name="Saw J.H."/>
            <person name="Cardona T."/>
            <person name="Montejano G."/>
        </authorList>
    </citation>
    <scope>NUCLEOTIDE SEQUENCE [LARGE SCALE GENOMIC DNA]</scope>
    <source>
        <strain evidence="1">MG652769</strain>
    </source>
</reference>
<dbReference type="CDD" id="cd07812">
    <property type="entry name" value="SRPBCC"/>
    <property type="match status" value="1"/>
</dbReference>
<dbReference type="SUPFAM" id="SSF55961">
    <property type="entry name" value="Bet v1-like"/>
    <property type="match status" value="1"/>
</dbReference>
<dbReference type="InterPro" id="IPR019587">
    <property type="entry name" value="Polyketide_cyclase/dehydratase"/>
</dbReference>
<dbReference type="Gene3D" id="3.30.530.20">
    <property type="match status" value="1"/>
</dbReference>
<dbReference type="InterPro" id="IPR023393">
    <property type="entry name" value="START-like_dom_sf"/>
</dbReference>
<gene>
    <name evidence="1" type="ORF">ISF26_11645</name>
</gene>
<accession>A0ABY3PSV4</accession>
<evidence type="ECO:0000313" key="2">
    <source>
        <dbReference type="Proteomes" id="UP001054846"/>
    </source>
</evidence>
<proteinExistence type="predicted"/>
<keyword evidence="2" id="KW-1185">Reference proteome</keyword>
<name>A0ABY3PSV4_9CYAN</name>
<organism evidence="1 2">
    <name type="scientific">Gloeobacter morelensis MG652769</name>
    <dbReference type="NCBI Taxonomy" id="2781736"/>
    <lineage>
        <taxon>Bacteria</taxon>
        <taxon>Bacillati</taxon>
        <taxon>Cyanobacteriota</taxon>
        <taxon>Cyanophyceae</taxon>
        <taxon>Gloeobacterales</taxon>
        <taxon>Gloeobacteraceae</taxon>
        <taxon>Gloeobacter</taxon>
        <taxon>Gloeobacter morelensis</taxon>
    </lineage>
</organism>
<dbReference type="RefSeq" id="WP_230844147.1">
    <property type="nucleotide sequence ID" value="NZ_CP063845.1"/>
</dbReference>
<dbReference type="EMBL" id="CP063845">
    <property type="protein sequence ID" value="UFP96815.1"/>
    <property type="molecule type" value="Genomic_DNA"/>
</dbReference>
<protein>
    <submittedName>
        <fullName evidence="1">SRPBCC family protein</fullName>
    </submittedName>
</protein>
<dbReference type="Pfam" id="PF10604">
    <property type="entry name" value="Polyketide_cyc2"/>
    <property type="match status" value="1"/>
</dbReference>
<evidence type="ECO:0000313" key="1">
    <source>
        <dbReference type="EMBL" id="UFP96815.1"/>
    </source>
</evidence>
<sequence>MVEIFEQQIRIAASLGAAERCLSDPGLMRRWLNPLLECRSVGEWSTAVGSRFRFYLRLPPVYPHLECEVVERALGLVQWRFTGFFEGTDRWEATGPDGAVLLVNRFCFDIPNPVVRFGFALFAQALTRADMHAQLQRLKAVAESLEAPGGLS</sequence>